<accession>A0A2H3CQL4</accession>
<evidence type="ECO:0000313" key="2">
    <source>
        <dbReference type="Proteomes" id="UP000217790"/>
    </source>
</evidence>
<protein>
    <submittedName>
        <fullName evidence="1">Uncharacterized protein</fullName>
    </submittedName>
</protein>
<dbReference type="OrthoDB" id="10484254at2759"/>
<keyword evidence="2" id="KW-1185">Reference proteome</keyword>
<gene>
    <name evidence="1" type="ORF">ARMGADRAFT_778877</name>
</gene>
<dbReference type="EMBL" id="KZ293729">
    <property type="protein sequence ID" value="PBK81512.1"/>
    <property type="molecule type" value="Genomic_DNA"/>
</dbReference>
<proteinExistence type="predicted"/>
<organism evidence="1 2">
    <name type="scientific">Armillaria gallica</name>
    <name type="common">Bulbous honey fungus</name>
    <name type="synonym">Armillaria bulbosa</name>
    <dbReference type="NCBI Taxonomy" id="47427"/>
    <lineage>
        <taxon>Eukaryota</taxon>
        <taxon>Fungi</taxon>
        <taxon>Dikarya</taxon>
        <taxon>Basidiomycota</taxon>
        <taxon>Agaricomycotina</taxon>
        <taxon>Agaricomycetes</taxon>
        <taxon>Agaricomycetidae</taxon>
        <taxon>Agaricales</taxon>
        <taxon>Marasmiineae</taxon>
        <taxon>Physalacriaceae</taxon>
        <taxon>Armillaria</taxon>
    </lineage>
</organism>
<sequence>MTWWVVRKNTGHAVPMSWNRWMVIYCQQSHVSALQGRKLPNDGKTITASHLCSGRGTGTAKTRGFHVNAQDFLLFILCAEAPTGWYVHPASGIWIPANCVDGAVETFYAEFGQSVLGAVCDYLLATCPSFAYEWVRSGGLRRRALKRARFENRHDSQRPQGFSIKYRLFLHGSGRENRRPTCAVTSGSQSTE</sequence>
<reference evidence="2" key="1">
    <citation type="journal article" date="2017" name="Nat. Ecol. Evol.">
        <title>Genome expansion and lineage-specific genetic innovations in the forest pathogenic fungi Armillaria.</title>
        <authorList>
            <person name="Sipos G."/>
            <person name="Prasanna A.N."/>
            <person name="Walter M.C."/>
            <person name="O'Connor E."/>
            <person name="Balint B."/>
            <person name="Krizsan K."/>
            <person name="Kiss B."/>
            <person name="Hess J."/>
            <person name="Varga T."/>
            <person name="Slot J."/>
            <person name="Riley R."/>
            <person name="Boka B."/>
            <person name="Rigling D."/>
            <person name="Barry K."/>
            <person name="Lee J."/>
            <person name="Mihaltcheva S."/>
            <person name="LaButti K."/>
            <person name="Lipzen A."/>
            <person name="Waldron R."/>
            <person name="Moloney N.M."/>
            <person name="Sperisen C."/>
            <person name="Kredics L."/>
            <person name="Vagvoelgyi C."/>
            <person name="Patrignani A."/>
            <person name="Fitzpatrick D."/>
            <person name="Nagy I."/>
            <person name="Doyle S."/>
            <person name="Anderson J.B."/>
            <person name="Grigoriev I.V."/>
            <person name="Gueldener U."/>
            <person name="Muensterkoetter M."/>
            <person name="Nagy L.G."/>
        </authorList>
    </citation>
    <scope>NUCLEOTIDE SEQUENCE [LARGE SCALE GENOMIC DNA]</scope>
    <source>
        <strain evidence="2">Ar21-2</strain>
    </source>
</reference>
<dbReference type="InParanoid" id="A0A2H3CQL4"/>
<dbReference type="Proteomes" id="UP000217790">
    <property type="component" value="Unassembled WGS sequence"/>
</dbReference>
<evidence type="ECO:0000313" key="1">
    <source>
        <dbReference type="EMBL" id="PBK81512.1"/>
    </source>
</evidence>
<dbReference type="AlphaFoldDB" id="A0A2H3CQL4"/>
<name>A0A2H3CQL4_ARMGA</name>